<comment type="caution">
    <text evidence="3">The sequence shown here is derived from an EMBL/GenBank/DDBJ whole genome shotgun (WGS) entry which is preliminary data.</text>
</comment>
<name>A0A194AF10_9BACT</name>
<dbReference type="InterPro" id="IPR050194">
    <property type="entry name" value="Glycosyltransferase_grp1"/>
</dbReference>
<feature type="domain" description="Glycosyl transferase family 1" evidence="1">
    <location>
        <begin position="191"/>
        <end position="354"/>
    </location>
</feature>
<reference evidence="4" key="1">
    <citation type="submission" date="2016-06" db="EMBL/GenBank/DDBJ databases">
        <title>Draft genome sequence of Desulfoplanes formicivorans strain Pf12B.</title>
        <authorList>
            <person name="Watanabe M."/>
            <person name="Kojima H."/>
            <person name="Fukui M."/>
        </authorList>
    </citation>
    <scope>NUCLEOTIDE SEQUENCE [LARGE SCALE GENOMIC DNA]</scope>
    <source>
        <strain evidence="4">Pf12B</strain>
    </source>
</reference>
<dbReference type="GO" id="GO:0016757">
    <property type="term" value="F:glycosyltransferase activity"/>
    <property type="evidence" value="ECO:0007669"/>
    <property type="project" value="InterPro"/>
</dbReference>
<evidence type="ECO:0000313" key="4">
    <source>
        <dbReference type="Proteomes" id="UP000095200"/>
    </source>
</evidence>
<dbReference type="SUPFAM" id="SSF53756">
    <property type="entry name" value="UDP-Glycosyltransferase/glycogen phosphorylase"/>
    <property type="match status" value="1"/>
</dbReference>
<gene>
    <name evidence="3" type="ORF">DPF_0047</name>
</gene>
<dbReference type="PANTHER" id="PTHR45947">
    <property type="entry name" value="SULFOQUINOVOSYL TRANSFERASE SQD2"/>
    <property type="match status" value="1"/>
</dbReference>
<dbReference type="CDD" id="cd03801">
    <property type="entry name" value="GT4_PimA-like"/>
    <property type="match status" value="1"/>
</dbReference>
<proteinExistence type="predicted"/>
<feature type="domain" description="Glycosyltransferase subfamily 4-like N-terminal" evidence="2">
    <location>
        <begin position="14"/>
        <end position="182"/>
    </location>
</feature>
<organism evidence="3 4">
    <name type="scientific">Desulfoplanes formicivorans</name>
    <dbReference type="NCBI Taxonomy" id="1592317"/>
    <lineage>
        <taxon>Bacteria</taxon>
        <taxon>Pseudomonadati</taxon>
        <taxon>Thermodesulfobacteriota</taxon>
        <taxon>Desulfovibrionia</taxon>
        <taxon>Desulfovibrionales</taxon>
        <taxon>Desulfoplanaceae</taxon>
        <taxon>Desulfoplanes</taxon>
    </lineage>
</organism>
<dbReference type="Gene3D" id="3.40.50.2000">
    <property type="entry name" value="Glycogen Phosphorylase B"/>
    <property type="match status" value="2"/>
</dbReference>
<dbReference type="RefSeq" id="WP_083254360.1">
    <property type="nucleotide sequence ID" value="NZ_BDFE01000003.1"/>
</dbReference>
<sequence length="377" mass="42561">MNICLLGSSFLPRIGGMELAMHHLANSLVNLGNNVTIFVQNIDDNFIYLPKKYEIVRYGFNFPLSGRSGADYCSGIFKFYNTLKSKKIDVVHCHDVYAAGRIARFFKSKFNFKLVMTPHGEAVRVEPEFNYGLLLNNKAKKIIIKNLDEADCVTAISKSIQKDVELISQNKIYCVPNGINVNLYKTNKSKFLHQKIKVKQDTKILISVGRNHAIKGYAYGIKAFSALLKKGVSDMAYVLIGKNTHTLNPMINDLGLQKKIFVIPEQNFDAIRRCYRSAWAFFSPSISEGLSLVSLEAMASGLPLVMTNASGNEDVVLENDCGIIVEKKDYNSMANGIFELYNENKLYNKFSNNAFVNSKKYDWDLIASKYIDVFNRI</sequence>
<protein>
    <recommendedName>
        <fullName evidence="5">Glycosyltransferase</fullName>
    </recommendedName>
</protein>
<dbReference type="InterPro" id="IPR001296">
    <property type="entry name" value="Glyco_trans_1"/>
</dbReference>
<keyword evidence="4" id="KW-1185">Reference proteome</keyword>
<evidence type="ECO:0000259" key="2">
    <source>
        <dbReference type="Pfam" id="PF13439"/>
    </source>
</evidence>
<dbReference type="STRING" id="1592317.DPF_0047"/>
<dbReference type="Pfam" id="PF00534">
    <property type="entry name" value="Glycos_transf_1"/>
    <property type="match status" value="1"/>
</dbReference>
<dbReference type="PANTHER" id="PTHR45947:SF3">
    <property type="entry name" value="SULFOQUINOVOSYL TRANSFERASE SQD2"/>
    <property type="match status" value="1"/>
</dbReference>
<evidence type="ECO:0008006" key="5">
    <source>
        <dbReference type="Google" id="ProtNLM"/>
    </source>
</evidence>
<dbReference type="InterPro" id="IPR028098">
    <property type="entry name" value="Glyco_trans_4-like_N"/>
</dbReference>
<dbReference type="AlphaFoldDB" id="A0A194AF10"/>
<dbReference type="EMBL" id="BDFE01000003">
    <property type="protein sequence ID" value="GAU07369.1"/>
    <property type="molecule type" value="Genomic_DNA"/>
</dbReference>
<dbReference type="Pfam" id="PF13439">
    <property type="entry name" value="Glyco_transf_4"/>
    <property type="match status" value="1"/>
</dbReference>
<evidence type="ECO:0000259" key="1">
    <source>
        <dbReference type="Pfam" id="PF00534"/>
    </source>
</evidence>
<accession>A0A194AF10</accession>
<dbReference type="OrthoDB" id="9790710at2"/>
<evidence type="ECO:0000313" key="3">
    <source>
        <dbReference type="EMBL" id="GAU07369.1"/>
    </source>
</evidence>
<dbReference type="Proteomes" id="UP000095200">
    <property type="component" value="Unassembled WGS sequence"/>
</dbReference>